<dbReference type="Gene3D" id="1.10.10.10">
    <property type="entry name" value="Winged helix-like DNA-binding domain superfamily/Winged helix DNA-binding domain"/>
    <property type="match status" value="1"/>
</dbReference>
<keyword evidence="4" id="KW-0547">Nucleotide-binding</keyword>
<evidence type="ECO:0000256" key="2">
    <source>
        <dbReference type="ARBA" id="ARBA00022614"/>
    </source>
</evidence>
<dbReference type="InterPro" id="IPR027417">
    <property type="entry name" value="P-loop_NTPase"/>
</dbReference>
<evidence type="ECO:0000313" key="11">
    <source>
        <dbReference type="EMBL" id="KAL1211025.1"/>
    </source>
</evidence>
<dbReference type="Pfam" id="PF23598">
    <property type="entry name" value="LRR_14"/>
    <property type="match status" value="1"/>
</dbReference>
<evidence type="ECO:0000256" key="7">
    <source>
        <dbReference type="SAM" id="Coils"/>
    </source>
</evidence>
<dbReference type="GO" id="GO:0005524">
    <property type="term" value="F:ATP binding"/>
    <property type="evidence" value="ECO:0007669"/>
    <property type="project" value="UniProtKB-KW"/>
</dbReference>
<dbReference type="Pfam" id="PF23559">
    <property type="entry name" value="WHD_DRP"/>
    <property type="match status" value="1"/>
</dbReference>
<keyword evidence="6" id="KW-0067">ATP-binding</keyword>
<protein>
    <submittedName>
        <fullName evidence="11">Disease resistance protein</fullName>
    </submittedName>
</protein>
<keyword evidence="7" id="KW-0175">Coiled coil</keyword>
<dbReference type="PANTHER" id="PTHR33463">
    <property type="entry name" value="NB-ARC DOMAIN-CONTAINING PROTEIN-RELATED"/>
    <property type="match status" value="1"/>
</dbReference>
<dbReference type="AlphaFoldDB" id="A0ABD1AW92"/>
<dbReference type="Gene3D" id="1.10.8.430">
    <property type="entry name" value="Helical domain of apoptotic protease-activating factors"/>
    <property type="match status" value="1"/>
</dbReference>
<dbReference type="InterPro" id="IPR055414">
    <property type="entry name" value="LRR_R13L4/SHOC2-like"/>
</dbReference>
<dbReference type="Gene3D" id="3.40.50.300">
    <property type="entry name" value="P-loop containing nucleotide triphosphate hydrolases"/>
    <property type="match status" value="1"/>
</dbReference>
<feature type="domain" description="NB-ARC" evidence="8">
    <location>
        <begin position="149"/>
        <end position="314"/>
    </location>
</feature>
<dbReference type="FunFam" id="1.10.10.10:FF:000322">
    <property type="entry name" value="Probable disease resistance protein At1g63360"/>
    <property type="match status" value="1"/>
</dbReference>
<dbReference type="SUPFAM" id="SSF52058">
    <property type="entry name" value="L domain-like"/>
    <property type="match status" value="1"/>
</dbReference>
<dbReference type="Gene3D" id="3.80.10.10">
    <property type="entry name" value="Ribonuclease Inhibitor"/>
    <property type="match status" value="2"/>
</dbReference>
<dbReference type="InterPro" id="IPR032675">
    <property type="entry name" value="LRR_dom_sf"/>
</dbReference>
<dbReference type="PRINTS" id="PR00364">
    <property type="entry name" value="DISEASERSIST"/>
</dbReference>
<sequence length="861" mass="97890">MGICFSTTSDHCLNRVFQWLEEKGGYNHDLQKNLDSLEETMIDLMAKQASLSRRLKREEDEGLQKLPELQVWLDRVEAIEKKVNALIRDRDVELQKLYVCGFCYGYGETVFLTLKDVEKLKDEVLEVIAEPAQTSEAQERPLPRIIVGQETMLDKAWKHLMEDKVGTLGMYGMGGVGKTNLLKQTNNKFCKDRCEFDFVIWIAVSKELQLEKIVDEIAQQVHLREDGSPKADHLYNFLLKKRFMLFLDDIWEKVDLAEIGVPFPTTQNKCKVAFTTRSQAVCTSMGAKPILEVQCLAENEAFDLFQKKVGKATLESEPGISDLARIVAKKCSGLPLALNVIGETMSSKRTIQEWMHAIDVLNSYAVKFSGMKDKILPILKYSYEDLKGEDTKLCLLYCALFPEDAKIDKETLIGYWMCEGIIDESEGIEKAENEGYGIIGSLVSQSLLMEEVNNYGKGVVSMHDVVREMALWIASDLGIQKEAFIVRVGLRKIPKVKNWKVVRRMSLMHNRIGHLAGSPECLELTTLLLQEFGNLSKISSEFFKSMPKLAVLDLSGNHNLSELLEGISNLVSLQYLNLSDTDIQDLSKGLRELKKLIHLDLEDTSQLKSIAGISSLHSLKVLKLLDSALPWDLNTVKEVEALEHLEILTIKFDRSTNLESFLNSQRLMSPTRYLKIWSSNLKSSGISFPETMDKLRGLHIFNCNISEIKMGMICSFSSLVKVRIAACSCLREVTFLMFAPNLRILELSSVYNLEDIINKEKACEVENSGSLPFPNLRNLRLLYLRKLKNINWSPLPFPYLETIRIRDCPNLKKLPLHSKSGKHGENGLIIKYEEKEWIEGVEWEDEATKTRFLSSCQLVKV</sequence>
<comment type="caution">
    <text evidence="11">The sequence shown here is derived from an EMBL/GenBank/DDBJ whole genome shotgun (WGS) entry which is preliminary data.</text>
</comment>
<dbReference type="EMBL" id="JBANAX010000385">
    <property type="protein sequence ID" value="KAL1211025.1"/>
    <property type="molecule type" value="Genomic_DNA"/>
</dbReference>
<evidence type="ECO:0000256" key="3">
    <source>
        <dbReference type="ARBA" id="ARBA00022737"/>
    </source>
</evidence>
<gene>
    <name evidence="11" type="ORF">V5N11_035825</name>
</gene>
<evidence type="ECO:0000259" key="10">
    <source>
        <dbReference type="Pfam" id="PF23598"/>
    </source>
</evidence>
<feature type="domain" description="Disease resistance protein winged helix" evidence="9">
    <location>
        <begin position="400"/>
        <end position="470"/>
    </location>
</feature>
<name>A0ABD1AW92_CARAN</name>
<keyword evidence="3" id="KW-0677">Repeat</keyword>
<evidence type="ECO:0000259" key="8">
    <source>
        <dbReference type="Pfam" id="PF00931"/>
    </source>
</evidence>
<dbReference type="Proteomes" id="UP001558713">
    <property type="component" value="Unassembled WGS sequence"/>
</dbReference>
<dbReference type="PANTHER" id="PTHR33463:SF210">
    <property type="entry name" value="NB-ARC DOMAIN-CONTAINING PROTEIN"/>
    <property type="match status" value="1"/>
</dbReference>
<evidence type="ECO:0000313" key="12">
    <source>
        <dbReference type="Proteomes" id="UP001558713"/>
    </source>
</evidence>
<dbReference type="GO" id="GO:0006952">
    <property type="term" value="P:defense response"/>
    <property type="evidence" value="ECO:0007669"/>
    <property type="project" value="UniProtKB-KW"/>
</dbReference>
<comment type="similarity">
    <text evidence="1">Belongs to the disease resistance NB-LRR family.</text>
</comment>
<reference evidence="11 12" key="1">
    <citation type="submission" date="2024-04" db="EMBL/GenBank/DDBJ databases">
        <title>Genome assembly C_amara_ONT_v2.</title>
        <authorList>
            <person name="Yant L."/>
            <person name="Moore C."/>
            <person name="Slenker M."/>
        </authorList>
    </citation>
    <scope>NUCLEOTIDE SEQUENCE [LARGE SCALE GENOMIC DNA]</scope>
    <source>
        <tissue evidence="11">Leaf</tissue>
    </source>
</reference>
<evidence type="ECO:0000256" key="5">
    <source>
        <dbReference type="ARBA" id="ARBA00022821"/>
    </source>
</evidence>
<evidence type="ECO:0000259" key="9">
    <source>
        <dbReference type="Pfam" id="PF23559"/>
    </source>
</evidence>
<evidence type="ECO:0000256" key="6">
    <source>
        <dbReference type="ARBA" id="ARBA00022840"/>
    </source>
</evidence>
<proteinExistence type="inferred from homology"/>
<dbReference type="InterPro" id="IPR002182">
    <property type="entry name" value="NB-ARC"/>
</dbReference>
<dbReference type="FunFam" id="3.40.50.300:FF:001091">
    <property type="entry name" value="Probable disease resistance protein At1g61300"/>
    <property type="match status" value="1"/>
</dbReference>
<dbReference type="Pfam" id="PF00931">
    <property type="entry name" value="NB-ARC"/>
    <property type="match status" value="1"/>
</dbReference>
<dbReference type="FunFam" id="1.10.8.430:FF:000003">
    <property type="entry name" value="Probable disease resistance protein At5g66910"/>
    <property type="match status" value="1"/>
</dbReference>
<keyword evidence="2" id="KW-0433">Leucine-rich repeat</keyword>
<feature type="domain" description="Disease resistance R13L4/SHOC-2-like LRR" evidence="10">
    <location>
        <begin position="502"/>
        <end position="803"/>
    </location>
</feature>
<accession>A0ABD1AW92</accession>
<dbReference type="InterPro" id="IPR058922">
    <property type="entry name" value="WHD_DRP"/>
</dbReference>
<dbReference type="InterPro" id="IPR036388">
    <property type="entry name" value="WH-like_DNA-bd_sf"/>
</dbReference>
<evidence type="ECO:0000256" key="1">
    <source>
        <dbReference type="ARBA" id="ARBA00008894"/>
    </source>
</evidence>
<dbReference type="SUPFAM" id="SSF52540">
    <property type="entry name" value="P-loop containing nucleoside triphosphate hydrolases"/>
    <property type="match status" value="1"/>
</dbReference>
<dbReference type="InterPro" id="IPR050905">
    <property type="entry name" value="Plant_NBS-LRR"/>
</dbReference>
<keyword evidence="12" id="KW-1185">Reference proteome</keyword>
<dbReference type="InterPro" id="IPR042197">
    <property type="entry name" value="Apaf_helical"/>
</dbReference>
<evidence type="ECO:0000256" key="4">
    <source>
        <dbReference type="ARBA" id="ARBA00022741"/>
    </source>
</evidence>
<feature type="coiled-coil region" evidence="7">
    <location>
        <begin position="27"/>
        <end position="61"/>
    </location>
</feature>
<organism evidence="11 12">
    <name type="scientific">Cardamine amara subsp. amara</name>
    <dbReference type="NCBI Taxonomy" id="228776"/>
    <lineage>
        <taxon>Eukaryota</taxon>
        <taxon>Viridiplantae</taxon>
        <taxon>Streptophyta</taxon>
        <taxon>Embryophyta</taxon>
        <taxon>Tracheophyta</taxon>
        <taxon>Spermatophyta</taxon>
        <taxon>Magnoliopsida</taxon>
        <taxon>eudicotyledons</taxon>
        <taxon>Gunneridae</taxon>
        <taxon>Pentapetalae</taxon>
        <taxon>rosids</taxon>
        <taxon>malvids</taxon>
        <taxon>Brassicales</taxon>
        <taxon>Brassicaceae</taxon>
        <taxon>Cardamineae</taxon>
        <taxon>Cardamine</taxon>
    </lineage>
</organism>
<keyword evidence="5" id="KW-0611">Plant defense</keyword>